<evidence type="ECO:0000256" key="4">
    <source>
        <dbReference type="ARBA" id="ARBA00023125"/>
    </source>
</evidence>
<accession>A0A3B1DFZ0</accession>
<dbReference type="AlphaFoldDB" id="A0A3B1DFZ0"/>
<keyword evidence="5" id="KW-0804">Transcription</keyword>
<keyword evidence="4" id="KW-0238">DNA-binding</keyword>
<dbReference type="GO" id="GO:0000160">
    <property type="term" value="P:phosphorelay signal transduction system"/>
    <property type="evidence" value="ECO:0007669"/>
    <property type="project" value="UniProtKB-KW"/>
</dbReference>
<dbReference type="GO" id="GO:0003677">
    <property type="term" value="F:DNA binding"/>
    <property type="evidence" value="ECO:0007669"/>
    <property type="project" value="UniProtKB-KW"/>
</dbReference>
<dbReference type="InterPro" id="IPR001789">
    <property type="entry name" value="Sig_transdc_resp-reg_receiver"/>
</dbReference>
<dbReference type="InterPro" id="IPR011006">
    <property type="entry name" value="CheY-like_superfamily"/>
</dbReference>
<keyword evidence="3" id="KW-0805">Transcription regulation</keyword>
<dbReference type="SUPFAM" id="SSF52172">
    <property type="entry name" value="CheY-like"/>
    <property type="match status" value="2"/>
</dbReference>
<dbReference type="InterPro" id="IPR050595">
    <property type="entry name" value="Bact_response_regulator"/>
</dbReference>
<proteinExistence type="predicted"/>
<organism evidence="7">
    <name type="scientific">hydrothermal vent metagenome</name>
    <dbReference type="NCBI Taxonomy" id="652676"/>
    <lineage>
        <taxon>unclassified sequences</taxon>
        <taxon>metagenomes</taxon>
        <taxon>ecological metagenomes</taxon>
    </lineage>
</organism>
<name>A0A3B1DFZ0_9ZZZZ</name>
<keyword evidence="2" id="KW-0902">Two-component regulatory system</keyword>
<dbReference type="FunFam" id="3.40.50.2300:FF:000001">
    <property type="entry name" value="DNA-binding response regulator PhoB"/>
    <property type="match status" value="1"/>
</dbReference>
<sequence>MSNQLKKKKILVIDDEVDLREMVKYQLQVKGFEVTTAEDGIDGLEKLKTFEPDLITLDMNMPRMNGLEFYEKIKGGSDKSQYPVLVLTARANMESLFRELDVDGFITKPFEIEQLIQECESIIKKNSRVVSVDGQQQGRARKVCIVENDSDRLKEISYSFLESGYVVNTAQSGACAMKRMAMDVPDVVLIKLKLEDISGDVVALKLKKMEEMENVHFVLYTSDSAIDMHIVEHIGKKIGENRLIESDSPAELLQAADSVFV</sequence>
<feature type="domain" description="Response regulatory" evidence="6">
    <location>
        <begin position="142"/>
        <end position="260"/>
    </location>
</feature>
<evidence type="ECO:0000259" key="6">
    <source>
        <dbReference type="PROSITE" id="PS50110"/>
    </source>
</evidence>
<dbReference type="SMART" id="SM00448">
    <property type="entry name" value="REC"/>
    <property type="match status" value="2"/>
</dbReference>
<dbReference type="PANTHER" id="PTHR44591">
    <property type="entry name" value="STRESS RESPONSE REGULATOR PROTEIN 1"/>
    <property type="match status" value="1"/>
</dbReference>
<gene>
    <name evidence="7" type="ORF">MNBD_UNCLBAC01-1225</name>
</gene>
<evidence type="ECO:0000256" key="3">
    <source>
        <dbReference type="ARBA" id="ARBA00023015"/>
    </source>
</evidence>
<evidence type="ECO:0000256" key="1">
    <source>
        <dbReference type="ARBA" id="ARBA00022553"/>
    </source>
</evidence>
<dbReference type="PROSITE" id="PS50110">
    <property type="entry name" value="RESPONSE_REGULATORY"/>
    <property type="match status" value="2"/>
</dbReference>
<dbReference type="Gene3D" id="3.40.50.2300">
    <property type="match status" value="2"/>
</dbReference>
<reference evidence="7" key="1">
    <citation type="submission" date="2018-06" db="EMBL/GenBank/DDBJ databases">
        <authorList>
            <person name="Zhirakovskaya E."/>
        </authorList>
    </citation>
    <scope>NUCLEOTIDE SEQUENCE</scope>
</reference>
<dbReference type="EMBL" id="UOGJ01000015">
    <property type="protein sequence ID" value="VAX34898.1"/>
    <property type="molecule type" value="Genomic_DNA"/>
</dbReference>
<feature type="domain" description="Response regulatory" evidence="6">
    <location>
        <begin position="9"/>
        <end position="123"/>
    </location>
</feature>
<evidence type="ECO:0000256" key="5">
    <source>
        <dbReference type="ARBA" id="ARBA00023163"/>
    </source>
</evidence>
<dbReference type="Pfam" id="PF00072">
    <property type="entry name" value="Response_reg"/>
    <property type="match status" value="2"/>
</dbReference>
<protein>
    <recommendedName>
        <fullName evidence="6">Response regulatory domain-containing protein</fullName>
    </recommendedName>
</protein>
<evidence type="ECO:0000256" key="2">
    <source>
        <dbReference type="ARBA" id="ARBA00023012"/>
    </source>
</evidence>
<keyword evidence="1" id="KW-0597">Phosphoprotein</keyword>
<evidence type="ECO:0000313" key="7">
    <source>
        <dbReference type="EMBL" id="VAX34898.1"/>
    </source>
</evidence>
<dbReference type="PANTHER" id="PTHR44591:SF14">
    <property type="entry name" value="PROTEIN PILG"/>
    <property type="match status" value="1"/>
</dbReference>